<evidence type="ECO:0000256" key="1">
    <source>
        <dbReference type="SAM" id="Phobius"/>
    </source>
</evidence>
<reference evidence="2 3" key="1">
    <citation type="submission" date="2012-01" db="EMBL/GenBank/DDBJ databases">
        <title>Improved High-Quality Draft sequence of Metallosphaera yellowstonensis MK1.</title>
        <authorList>
            <consortium name="US DOE Joint Genome Institute"/>
            <person name="Lucas S."/>
            <person name="Han J."/>
            <person name="Cheng J.-F."/>
            <person name="Goodwin L."/>
            <person name="Pitluck S."/>
            <person name="Peters L."/>
            <person name="Teshima H."/>
            <person name="Detter J.C."/>
            <person name="Han C."/>
            <person name="Tapia R."/>
            <person name="Land M."/>
            <person name="Hauser L."/>
            <person name="Kyrpides N."/>
            <person name="Kozubal M."/>
            <person name="Macur R.E."/>
            <person name="Jay Z."/>
            <person name="Inskeep W."/>
            <person name="Woyke T."/>
        </authorList>
    </citation>
    <scope>NUCLEOTIDE SEQUENCE [LARGE SCALE GENOMIC DNA]</scope>
    <source>
        <strain evidence="2 3">MK1</strain>
    </source>
</reference>
<dbReference type="Proteomes" id="UP000003980">
    <property type="component" value="Unassembled WGS sequence"/>
</dbReference>
<evidence type="ECO:0000313" key="3">
    <source>
        <dbReference type="Proteomes" id="UP000003980"/>
    </source>
</evidence>
<keyword evidence="1" id="KW-0472">Membrane</keyword>
<feature type="transmembrane region" description="Helical" evidence="1">
    <location>
        <begin position="20"/>
        <end position="37"/>
    </location>
</feature>
<accession>H2C2P5</accession>
<keyword evidence="1" id="KW-0812">Transmembrane</keyword>
<keyword evidence="1" id="KW-1133">Transmembrane helix</keyword>
<dbReference type="AlphaFoldDB" id="H2C2P5"/>
<feature type="transmembrane region" description="Helical" evidence="1">
    <location>
        <begin position="75"/>
        <end position="96"/>
    </location>
</feature>
<feature type="transmembrane region" description="Helical" evidence="1">
    <location>
        <begin position="185"/>
        <end position="210"/>
    </location>
</feature>
<feature type="transmembrane region" description="Helical" evidence="1">
    <location>
        <begin position="147"/>
        <end position="164"/>
    </location>
</feature>
<evidence type="ECO:0000313" key="2">
    <source>
        <dbReference type="EMBL" id="EHP70516.1"/>
    </source>
</evidence>
<organism evidence="2 3">
    <name type="scientific">Metallosphaera yellowstonensis MK1</name>
    <dbReference type="NCBI Taxonomy" id="671065"/>
    <lineage>
        <taxon>Archaea</taxon>
        <taxon>Thermoproteota</taxon>
        <taxon>Thermoprotei</taxon>
        <taxon>Sulfolobales</taxon>
        <taxon>Sulfolobaceae</taxon>
        <taxon>Metallosphaera</taxon>
    </lineage>
</organism>
<dbReference type="EMBL" id="JH597761">
    <property type="protein sequence ID" value="EHP70516.1"/>
    <property type="molecule type" value="Genomic_DNA"/>
</dbReference>
<gene>
    <name evidence="2" type="ORF">MetMK1DRAFT_00010190</name>
</gene>
<proteinExistence type="predicted"/>
<feature type="transmembrane region" description="Helical" evidence="1">
    <location>
        <begin position="43"/>
        <end position="63"/>
    </location>
</feature>
<dbReference type="STRING" id="671065.MetMK1DRAFT_00010190"/>
<dbReference type="eggNOG" id="arCOG03856">
    <property type="taxonomic scope" value="Archaea"/>
</dbReference>
<sequence length="274" mass="30723">MTRYVKGSEEVRERRGWAKFAVALSLLVTSFLIYLTFQKSGSYFYLSLSSSLAFWSSLGILIFPKIRIENKLSFLLPFTVYLVYHSLLYGIVLGIVEPGGLSYLTSMNRFSSGYGYAIPPSDPLYFPLWVFQSPAVWFFLGVYEADVVPYSLFLGIVIGELMGLNVSRLVTLNRERRTLRLGSELVLLPGVSLVSGASCCLALPTILLYTLVLSVPSMSYSILLILRSPAYFAFMYYGLPLISAGVLYLNLRLITRASETCRLRTDKKNLGKNI</sequence>
<feature type="transmembrane region" description="Helical" evidence="1">
    <location>
        <begin position="230"/>
        <end position="249"/>
    </location>
</feature>
<keyword evidence="3" id="KW-1185">Reference proteome</keyword>
<name>H2C2P5_9CREN</name>
<dbReference type="HOGENOM" id="CLU_1122664_0_0_2"/>
<protein>
    <submittedName>
        <fullName evidence="2">Uncharacterized protein</fullName>
    </submittedName>
</protein>